<dbReference type="Proteomes" id="UP000481861">
    <property type="component" value="Unassembled WGS sequence"/>
</dbReference>
<dbReference type="EMBL" id="JAADJZ010000007">
    <property type="protein sequence ID" value="KAF2873752.1"/>
    <property type="molecule type" value="Genomic_DNA"/>
</dbReference>
<feature type="compositionally biased region" description="Basic and acidic residues" evidence="1">
    <location>
        <begin position="55"/>
        <end position="67"/>
    </location>
</feature>
<comment type="caution">
    <text evidence="2">The sequence shown here is derived from an EMBL/GenBank/DDBJ whole genome shotgun (WGS) entry which is preliminary data.</text>
</comment>
<reference evidence="2 3" key="1">
    <citation type="submission" date="2020-01" db="EMBL/GenBank/DDBJ databases">
        <authorList>
            <consortium name="DOE Joint Genome Institute"/>
            <person name="Haridas S."/>
            <person name="Albert R."/>
            <person name="Binder M."/>
            <person name="Bloem J."/>
            <person name="Labutti K."/>
            <person name="Salamov A."/>
            <person name="Andreopoulos B."/>
            <person name="Baker S.E."/>
            <person name="Barry K."/>
            <person name="Bills G."/>
            <person name="Bluhm B.H."/>
            <person name="Cannon C."/>
            <person name="Castanera R."/>
            <person name="Culley D.E."/>
            <person name="Daum C."/>
            <person name="Ezra D."/>
            <person name="Gonzalez J.B."/>
            <person name="Henrissat B."/>
            <person name="Kuo A."/>
            <person name="Liang C."/>
            <person name="Lipzen A."/>
            <person name="Lutzoni F."/>
            <person name="Magnuson J."/>
            <person name="Mondo S."/>
            <person name="Nolan M."/>
            <person name="Ohm R."/>
            <person name="Pangilinan J."/>
            <person name="Park H.-J.H."/>
            <person name="Ramirez L."/>
            <person name="Alfaro M."/>
            <person name="Sun H."/>
            <person name="Tritt A."/>
            <person name="Yoshinaga Y."/>
            <person name="Zwiers L.-H.L."/>
            <person name="Turgeon B.G."/>
            <person name="Goodwin S.B."/>
            <person name="Spatafora J.W."/>
            <person name="Crous P.W."/>
            <person name="Grigoriev I.V."/>
        </authorList>
    </citation>
    <scope>NUCLEOTIDE SEQUENCE [LARGE SCALE GENOMIC DNA]</scope>
    <source>
        <strain evidence="2 3">CBS 611.86</strain>
    </source>
</reference>
<feature type="region of interest" description="Disordered" evidence="1">
    <location>
        <begin position="134"/>
        <end position="167"/>
    </location>
</feature>
<feature type="compositionally biased region" description="Polar residues" evidence="1">
    <location>
        <begin position="216"/>
        <end position="234"/>
    </location>
</feature>
<feature type="compositionally biased region" description="Polar residues" evidence="1">
    <location>
        <begin position="199"/>
        <end position="209"/>
    </location>
</feature>
<feature type="compositionally biased region" description="Polar residues" evidence="1">
    <location>
        <begin position="288"/>
        <end position="305"/>
    </location>
</feature>
<gene>
    <name evidence="2" type="ORF">BDV95DRAFT_605231</name>
</gene>
<feature type="compositionally biased region" description="Basic and acidic residues" evidence="1">
    <location>
        <begin position="181"/>
        <end position="195"/>
    </location>
</feature>
<name>A0A7C8ICM5_9PLEO</name>
<feature type="compositionally biased region" description="Low complexity" evidence="1">
    <location>
        <begin position="151"/>
        <end position="167"/>
    </location>
</feature>
<feature type="region of interest" description="Disordered" evidence="1">
    <location>
        <begin position="181"/>
        <end position="315"/>
    </location>
</feature>
<evidence type="ECO:0000256" key="1">
    <source>
        <dbReference type="SAM" id="MobiDB-lite"/>
    </source>
</evidence>
<proteinExistence type="predicted"/>
<organism evidence="2 3">
    <name type="scientific">Massariosphaeria phaeospora</name>
    <dbReference type="NCBI Taxonomy" id="100035"/>
    <lineage>
        <taxon>Eukaryota</taxon>
        <taxon>Fungi</taxon>
        <taxon>Dikarya</taxon>
        <taxon>Ascomycota</taxon>
        <taxon>Pezizomycotina</taxon>
        <taxon>Dothideomycetes</taxon>
        <taxon>Pleosporomycetidae</taxon>
        <taxon>Pleosporales</taxon>
        <taxon>Pleosporales incertae sedis</taxon>
        <taxon>Massariosphaeria</taxon>
    </lineage>
</organism>
<accession>A0A7C8ICM5</accession>
<dbReference type="AlphaFoldDB" id="A0A7C8ICM5"/>
<feature type="compositionally biased region" description="Polar residues" evidence="1">
    <location>
        <begin position="84"/>
        <end position="99"/>
    </location>
</feature>
<evidence type="ECO:0000313" key="2">
    <source>
        <dbReference type="EMBL" id="KAF2873752.1"/>
    </source>
</evidence>
<keyword evidence="3" id="KW-1185">Reference proteome</keyword>
<sequence length="315" mass="33098">MSSEPSMDTILTAINAVKAEVAGLAASVRSAEGRIARLEAATYTPIASPSPYYEGKPDQHALPEHQEPGTPIQKGPQPSCPEGTANQGTTEESTITGTPCTNDKVCDIQRHLQPVNEGIALLTSHLLRIESTINSRGLSGPPSAERPDNFSQTSTDSSSSGGCPIPPIEISEMAEEHTILEKQTTDPGESSKPRDGPTASKNFRQTPSAPSHPIFGQTSTPSRRVLSLNVSGSPWGQYVADGGSQHEQSPFGKLAKKDVDSSIMFPSSLSSSDSNKPSPLAGRLRGSARNSQNTFGTPGSSQWTLGTPGPSLRGD</sequence>
<feature type="compositionally biased region" description="Low complexity" evidence="1">
    <location>
        <begin position="261"/>
        <end position="279"/>
    </location>
</feature>
<evidence type="ECO:0000313" key="3">
    <source>
        <dbReference type="Proteomes" id="UP000481861"/>
    </source>
</evidence>
<protein>
    <submittedName>
        <fullName evidence="2">Uncharacterized protein</fullName>
    </submittedName>
</protein>
<dbReference type="OrthoDB" id="3800664at2759"/>
<feature type="region of interest" description="Disordered" evidence="1">
    <location>
        <begin position="46"/>
        <end position="99"/>
    </location>
</feature>